<evidence type="ECO:0000313" key="2">
    <source>
        <dbReference type="Proteomes" id="UP000826271"/>
    </source>
</evidence>
<protein>
    <submittedName>
        <fullName evidence="1">Uncharacterized protein</fullName>
    </submittedName>
</protein>
<reference evidence="1" key="1">
    <citation type="submission" date="2019-10" db="EMBL/GenBank/DDBJ databases">
        <authorList>
            <person name="Zhang R."/>
            <person name="Pan Y."/>
            <person name="Wang J."/>
            <person name="Ma R."/>
            <person name="Yu S."/>
        </authorList>
    </citation>
    <scope>NUCLEOTIDE SEQUENCE</scope>
    <source>
        <strain evidence="1">LA-IB0</strain>
        <tissue evidence="1">Leaf</tissue>
    </source>
</reference>
<sequence length="206" mass="23716">MLLENDALDFTNKAMKNGTEVSAFQKVKLGAMETELHSGTMEVKSFVTSYTKRFYSLKMSNSMRRTDVSSSEVKWEVDLSKSIEADIIPVLEKQWKKKQKALQRQTREQMLLNEYDEEKDGDRNGARVRNEENILLVHKPKGSPFRTAGVQENHKKLEQRGVKVTPAFVAAVLSSTWNDWEVAFSRSRSCFGCKMRDEGRRVRSDE</sequence>
<dbReference type="EMBL" id="WHWC01000004">
    <property type="protein sequence ID" value="KAG8384172.1"/>
    <property type="molecule type" value="Genomic_DNA"/>
</dbReference>
<name>A0AAV6XVJ4_9LAMI</name>
<dbReference type="AlphaFoldDB" id="A0AAV6XVJ4"/>
<evidence type="ECO:0000313" key="1">
    <source>
        <dbReference type="EMBL" id="KAG8384172.1"/>
    </source>
</evidence>
<dbReference type="Proteomes" id="UP000826271">
    <property type="component" value="Unassembled WGS sequence"/>
</dbReference>
<gene>
    <name evidence="1" type="ORF">BUALT_Bualt04G0090500</name>
</gene>
<organism evidence="1 2">
    <name type="scientific">Buddleja alternifolia</name>
    <dbReference type="NCBI Taxonomy" id="168488"/>
    <lineage>
        <taxon>Eukaryota</taxon>
        <taxon>Viridiplantae</taxon>
        <taxon>Streptophyta</taxon>
        <taxon>Embryophyta</taxon>
        <taxon>Tracheophyta</taxon>
        <taxon>Spermatophyta</taxon>
        <taxon>Magnoliopsida</taxon>
        <taxon>eudicotyledons</taxon>
        <taxon>Gunneridae</taxon>
        <taxon>Pentapetalae</taxon>
        <taxon>asterids</taxon>
        <taxon>lamiids</taxon>
        <taxon>Lamiales</taxon>
        <taxon>Scrophulariaceae</taxon>
        <taxon>Buddlejeae</taxon>
        <taxon>Buddleja</taxon>
    </lineage>
</organism>
<keyword evidence="2" id="KW-1185">Reference proteome</keyword>
<accession>A0AAV6XVJ4</accession>
<comment type="caution">
    <text evidence="1">The sequence shown here is derived from an EMBL/GenBank/DDBJ whole genome shotgun (WGS) entry which is preliminary data.</text>
</comment>
<proteinExistence type="predicted"/>